<dbReference type="GO" id="GO:0030973">
    <property type="term" value="F:molybdate ion binding"/>
    <property type="evidence" value="ECO:0007669"/>
    <property type="project" value="InterPro"/>
</dbReference>
<dbReference type="FunFam" id="3.40.190.10:FF:000035">
    <property type="entry name" value="Molybdate ABC transporter substrate-binding protein"/>
    <property type="match status" value="1"/>
</dbReference>
<dbReference type="Proteomes" id="UP000252707">
    <property type="component" value="Unassembled WGS sequence"/>
</dbReference>
<keyword evidence="2 6" id="KW-0500">Molybdenum</keyword>
<reference evidence="8 9" key="1">
    <citation type="submission" date="2018-07" db="EMBL/GenBank/DDBJ databases">
        <title>Genomic Encyclopedia of Type Strains, Phase IV (KMG-IV): sequencing the most valuable type-strain genomes for metagenomic binning, comparative biology and taxonomic classification.</title>
        <authorList>
            <person name="Goeker M."/>
        </authorList>
    </citation>
    <scope>NUCLEOTIDE SEQUENCE [LARGE SCALE GENOMIC DNA]</scope>
    <source>
        <strain evidence="8 9">DSM 26407</strain>
    </source>
</reference>
<dbReference type="RefSeq" id="WP_114279449.1">
    <property type="nucleotide sequence ID" value="NZ_QPJY01000003.1"/>
</dbReference>
<dbReference type="NCBIfam" id="TIGR01256">
    <property type="entry name" value="modA"/>
    <property type="match status" value="1"/>
</dbReference>
<feature type="binding site" evidence="6">
    <location>
        <position position="167"/>
    </location>
    <ligand>
        <name>molybdate</name>
        <dbReference type="ChEBI" id="CHEBI:36264"/>
    </ligand>
</feature>
<dbReference type="CDD" id="cd13539">
    <property type="entry name" value="PBP2_AvModA"/>
    <property type="match status" value="1"/>
</dbReference>
<keyword evidence="3 6" id="KW-0479">Metal-binding</keyword>
<keyword evidence="9" id="KW-1185">Reference proteome</keyword>
<evidence type="ECO:0000256" key="7">
    <source>
        <dbReference type="SAM" id="SignalP"/>
    </source>
</evidence>
<dbReference type="InterPro" id="IPR050682">
    <property type="entry name" value="ModA/WtpA"/>
</dbReference>
<dbReference type="EMBL" id="QPJY01000003">
    <property type="protein sequence ID" value="RCX31277.1"/>
    <property type="molecule type" value="Genomic_DNA"/>
</dbReference>
<gene>
    <name evidence="8" type="ORF">DFQ59_103245</name>
</gene>
<dbReference type="GO" id="GO:1901359">
    <property type="term" value="F:tungstate binding"/>
    <property type="evidence" value="ECO:0007669"/>
    <property type="project" value="UniProtKB-ARBA"/>
</dbReference>
<dbReference type="AlphaFoldDB" id="A0A369CFE9"/>
<evidence type="ECO:0000256" key="4">
    <source>
        <dbReference type="ARBA" id="ARBA00022729"/>
    </source>
</evidence>
<dbReference type="PANTHER" id="PTHR30632">
    <property type="entry name" value="MOLYBDATE-BINDING PERIPLASMIC PROTEIN"/>
    <property type="match status" value="1"/>
</dbReference>
<dbReference type="Pfam" id="PF13531">
    <property type="entry name" value="SBP_bac_11"/>
    <property type="match status" value="1"/>
</dbReference>
<comment type="subunit">
    <text evidence="5">The complex is composed of two ATP-binding proteins (ModC), two transmembrane proteins (ModB) and a solute-binding protein (ModA).</text>
</comment>
<proteinExistence type="inferred from homology"/>
<dbReference type="SUPFAM" id="SSF53850">
    <property type="entry name" value="Periplasmic binding protein-like II"/>
    <property type="match status" value="1"/>
</dbReference>
<feature type="chain" id="PRO_5017058189" evidence="7">
    <location>
        <begin position="23"/>
        <end position="254"/>
    </location>
</feature>
<keyword evidence="4 7" id="KW-0732">Signal</keyword>
<name>A0A369CFE9_9GAMM</name>
<evidence type="ECO:0000256" key="5">
    <source>
        <dbReference type="ARBA" id="ARBA00062515"/>
    </source>
</evidence>
<evidence type="ECO:0000256" key="1">
    <source>
        <dbReference type="ARBA" id="ARBA00009175"/>
    </source>
</evidence>
<feature type="signal peptide" evidence="7">
    <location>
        <begin position="1"/>
        <end position="22"/>
    </location>
</feature>
<dbReference type="GO" id="GO:0046872">
    <property type="term" value="F:metal ion binding"/>
    <property type="evidence" value="ECO:0007669"/>
    <property type="project" value="UniProtKB-KW"/>
</dbReference>
<dbReference type="PIRSF" id="PIRSF004846">
    <property type="entry name" value="ModA"/>
    <property type="match status" value="1"/>
</dbReference>
<evidence type="ECO:0000313" key="8">
    <source>
        <dbReference type="EMBL" id="RCX31277.1"/>
    </source>
</evidence>
<organism evidence="8 9">
    <name type="scientific">Thioalbus denitrificans</name>
    <dbReference type="NCBI Taxonomy" id="547122"/>
    <lineage>
        <taxon>Bacteria</taxon>
        <taxon>Pseudomonadati</taxon>
        <taxon>Pseudomonadota</taxon>
        <taxon>Gammaproteobacteria</taxon>
        <taxon>Chromatiales</taxon>
        <taxon>Ectothiorhodospiraceae</taxon>
        <taxon>Thioalbus</taxon>
    </lineage>
</organism>
<comment type="similarity">
    <text evidence="1">Belongs to the bacterial solute-binding protein ModA family.</text>
</comment>
<accession>A0A369CFE9</accession>
<feature type="binding site" evidence="6">
    <location>
        <position position="59"/>
    </location>
    <ligand>
        <name>molybdate</name>
        <dbReference type="ChEBI" id="CHEBI:36264"/>
    </ligand>
</feature>
<dbReference type="PANTHER" id="PTHR30632:SF14">
    <property type="entry name" value="TUNGSTATE_MOLYBDATE_CHROMATE-BINDING PROTEIN MODA"/>
    <property type="match status" value="1"/>
</dbReference>
<protein>
    <submittedName>
        <fullName evidence="8">Molybdate transport system substrate-binding protein</fullName>
    </submittedName>
</protein>
<evidence type="ECO:0000256" key="2">
    <source>
        <dbReference type="ARBA" id="ARBA00022505"/>
    </source>
</evidence>
<dbReference type="OrthoDB" id="9785015at2"/>
<dbReference type="InterPro" id="IPR044084">
    <property type="entry name" value="AvModA-like_subst-bd"/>
</dbReference>
<dbReference type="GO" id="GO:0015689">
    <property type="term" value="P:molybdate ion transport"/>
    <property type="evidence" value="ECO:0007669"/>
    <property type="project" value="InterPro"/>
</dbReference>
<dbReference type="InterPro" id="IPR005950">
    <property type="entry name" value="ModA"/>
</dbReference>
<dbReference type="Gene3D" id="3.40.190.10">
    <property type="entry name" value="Periplasmic binding protein-like II"/>
    <property type="match status" value="2"/>
</dbReference>
<evidence type="ECO:0000256" key="6">
    <source>
        <dbReference type="PIRSR" id="PIRSR004846-1"/>
    </source>
</evidence>
<evidence type="ECO:0000256" key="3">
    <source>
        <dbReference type="ARBA" id="ARBA00022723"/>
    </source>
</evidence>
<comment type="caution">
    <text evidence="8">The sequence shown here is derived from an EMBL/GenBank/DDBJ whole genome shotgun (WGS) entry which is preliminary data.</text>
</comment>
<evidence type="ECO:0000313" key="9">
    <source>
        <dbReference type="Proteomes" id="UP000252707"/>
    </source>
</evidence>
<sequence>MRRHPLQLLLIAALLAATGARAGEVSVAVAANFKATLEEVAAAFTRATGHKVLASSGSTGKLYTQITQGAPFAVLLAADSARPERLEREGYAVAGSRFTYAVGRLVLWSPDPERVDAEGAVLRDPGLERLAIANPRSAPYGAAAQEVLEGLGLWDGIQPRLVRGENIGQAFQFVASGNAPLGFVALAQVRAGGQPGSQWLVPQALHAPIEQQAVLLGSAARNPAAQAFLDYLRGPEAVAIIERYGYDVPAPPER</sequence>